<feature type="transmembrane region" description="Helical" evidence="1">
    <location>
        <begin position="105"/>
        <end position="122"/>
    </location>
</feature>
<dbReference type="Pfam" id="PF06993">
    <property type="entry name" value="DUF1304"/>
    <property type="match status" value="1"/>
</dbReference>
<dbReference type="AlphaFoldDB" id="A0A449BEQ4"/>
<dbReference type="PANTHER" id="PTHR38446:SF1">
    <property type="entry name" value="BLL0914 PROTEIN"/>
    <property type="match status" value="1"/>
</dbReference>
<keyword evidence="1" id="KW-0812">Transmembrane</keyword>
<keyword evidence="3" id="KW-1185">Reference proteome</keyword>
<proteinExistence type="predicted"/>
<feature type="transmembrane region" description="Helical" evidence="1">
    <location>
        <begin position="79"/>
        <end position="98"/>
    </location>
</feature>
<feature type="transmembrane region" description="Helical" evidence="1">
    <location>
        <begin position="56"/>
        <end position="73"/>
    </location>
</feature>
<evidence type="ECO:0000313" key="3">
    <source>
        <dbReference type="Proteomes" id="UP000289841"/>
    </source>
</evidence>
<reference evidence="2 3" key="1">
    <citation type="submission" date="2019-01" db="EMBL/GenBank/DDBJ databases">
        <authorList>
            <consortium name="Pathogen Informatics"/>
        </authorList>
    </citation>
    <scope>NUCLEOTIDE SEQUENCE [LARGE SCALE GENOMIC DNA]</scope>
    <source>
        <strain evidence="2 3">NCTC10138</strain>
    </source>
</reference>
<protein>
    <submittedName>
        <fullName evidence="2">Predicted membrane protein</fullName>
    </submittedName>
</protein>
<name>A0A449BEQ4_HAPAX</name>
<dbReference type="KEGG" id="aaxa:NCTC10138_01175"/>
<keyword evidence="1" id="KW-0472">Membrane</keyword>
<dbReference type="PANTHER" id="PTHR38446">
    <property type="entry name" value="BLL0914 PROTEIN"/>
    <property type="match status" value="1"/>
</dbReference>
<dbReference type="RefSeq" id="WP_026391059.1">
    <property type="nucleotide sequence ID" value="NZ_LR215048.1"/>
</dbReference>
<sequence length="123" mass="13708">MSIISIVFIMIVALEHFYILYLEMFAITSKAAKRSFGLSDEFLKNKKVKVMFANQGLYNGFLAVGLVLSAFLFPYDFRFISGIFFVSCVIVAAVFGALTSSKKILVVQGFPAILALIMLIIFK</sequence>
<organism evidence="2 3">
    <name type="scientific">Haploplasma axanthum</name>
    <name type="common">Acholeplasma axanthum</name>
    <dbReference type="NCBI Taxonomy" id="29552"/>
    <lineage>
        <taxon>Bacteria</taxon>
        <taxon>Bacillati</taxon>
        <taxon>Mycoplasmatota</taxon>
        <taxon>Mollicutes</taxon>
        <taxon>Acholeplasmatales</taxon>
        <taxon>Acholeplasmataceae</taxon>
        <taxon>Haploplasma</taxon>
    </lineage>
</organism>
<dbReference type="STRING" id="1278311.GCA_000428705_00170"/>
<dbReference type="Proteomes" id="UP000289841">
    <property type="component" value="Chromosome"/>
</dbReference>
<dbReference type="EMBL" id="LR215048">
    <property type="protein sequence ID" value="VEU80790.1"/>
    <property type="molecule type" value="Genomic_DNA"/>
</dbReference>
<keyword evidence="1" id="KW-1133">Transmembrane helix</keyword>
<dbReference type="OrthoDB" id="9803832at2"/>
<dbReference type="InterPro" id="IPR009732">
    <property type="entry name" value="DUF1304"/>
</dbReference>
<evidence type="ECO:0000256" key="1">
    <source>
        <dbReference type="SAM" id="Phobius"/>
    </source>
</evidence>
<evidence type="ECO:0000313" key="2">
    <source>
        <dbReference type="EMBL" id="VEU80790.1"/>
    </source>
</evidence>
<gene>
    <name evidence="2" type="ORF">NCTC10138_01175</name>
</gene>
<accession>A0A449BEQ4</accession>
<feature type="transmembrane region" description="Helical" evidence="1">
    <location>
        <begin position="6"/>
        <end position="27"/>
    </location>
</feature>